<dbReference type="RefSeq" id="WP_179607416.1">
    <property type="nucleotide sequence ID" value="NZ_BAABEH010000001.1"/>
</dbReference>
<dbReference type="AlphaFoldDB" id="A0A853D0J9"/>
<proteinExistence type="predicted"/>
<reference evidence="1 2" key="1">
    <citation type="submission" date="2020-07" db="EMBL/GenBank/DDBJ databases">
        <title>Sequencing the genomes of 1000 actinobacteria strains.</title>
        <authorList>
            <person name="Klenk H.-P."/>
        </authorList>
    </citation>
    <scope>NUCLEOTIDE SEQUENCE [LARGE SCALE GENOMIC DNA]</scope>
    <source>
        <strain evidence="1 2">DSM 15165</strain>
    </source>
</reference>
<accession>A0A853D0J9</accession>
<organism evidence="1 2">
    <name type="scientific">Leifsonia shinshuensis</name>
    <dbReference type="NCBI Taxonomy" id="150026"/>
    <lineage>
        <taxon>Bacteria</taxon>
        <taxon>Bacillati</taxon>
        <taxon>Actinomycetota</taxon>
        <taxon>Actinomycetes</taxon>
        <taxon>Micrococcales</taxon>
        <taxon>Microbacteriaceae</taxon>
        <taxon>Leifsonia</taxon>
    </lineage>
</organism>
<dbReference type="Proteomes" id="UP000578352">
    <property type="component" value="Unassembled WGS sequence"/>
</dbReference>
<evidence type="ECO:0008006" key="3">
    <source>
        <dbReference type="Google" id="ProtNLM"/>
    </source>
</evidence>
<sequence>MFVVTADQVDSRSRPDIVAPVLAELTERYGDRLALPADRNAGDELQALTGDAATALDLITLLSRGGVWSVGLGIGGVRSPLPDATREASGDAFVAARAAVTRAKRTPTRFAAEAVAAPEPAADVESLIGLLLTLRAQRTEAGWELYDLVASGLTQAEAAARLGITPQSASDRARAAGLRADLAAQPALVRLLQTADAAQQSAERPEDG</sequence>
<evidence type="ECO:0000313" key="1">
    <source>
        <dbReference type="EMBL" id="NYJ24944.1"/>
    </source>
</evidence>
<comment type="caution">
    <text evidence="1">The sequence shown here is derived from an EMBL/GenBank/DDBJ whole genome shotgun (WGS) entry which is preliminary data.</text>
</comment>
<dbReference type="EMBL" id="JACCFL010000001">
    <property type="protein sequence ID" value="NYJ24944.1"/>
    <property type="molecule type" value="Genomic_DNA"/>
</dbReference>
<evidence type="ECO:0000313" key="2">
    <source>
        <dbReference type="Proteomes" id="UP000578352"/>
    </source>
</evidence>
<gene>
    <name evidence="1" type="ORF">HNR13_003231</name>
</gene>
<protein>
    <recommendedName>
        <fullName evidence="3">DNA-binding protein</fullName>
    </recommendedName>
</protein>
<name>A0A853D0J9_9MICO</name>